<dbReference type="GO" id="GO:0016758">
    <property type="term" value="F:hexosyltransferase activity"/>
    <property type="evidence" value="ECO:0007669"/>
    <property type="project" value="TreeGrafter"/>
</dbReference>
<proteinExistence type="predicted"/>
<keyword evidence="3" id="KW-0808">Transferase</keyword>
<dbReference type="Proteomes" id="UP000033092">
    <property type="component" value="Chromosome"/>
</dbReference>
<dbReference type="SUPFAM" id="SSF53756">
    <property type="entry name" value="UDP-Glycosyltransferase/glycogen phosphorylase"/>
    <property type="match status" value="1"/>
</dbReference>
<sequence>MKSWFKISKIAITGSTVLSLNLNKDLINLCDQSGGTMKIGYFTTRFPYKNPLTGEVIFHSHDGGVENVAYSLAVEMAKRGHEIFIFTSSINSTNSIEDYGKIKIYRYKKNFIIGQAPISLDLLYKPLISDLCLDIVHAHMGNLPAPLTALFFSMIKNKPFIITHHGDWIGGYGGLKRRIGVFLFNNYLCDFILTRTNSIIGLSESHVADSRSLQKYFSKIEVIPNGVNLDDFDIPLSKEECRNLLNLPKDKSIILFVGSLTPRKAPDVLLKAMEKIVQESPDSYLVLVGEGSWKNNLKEMAKTLGIDNDVLFTGFIDDDMKILHYKAADVFVLPSLSEAFPLTLMEAAASGLPLVGSGLECFKEIIDVDCNGFLTKTGDYNDLAKKIIYLLNDKELRLKMGANSLNKVKEFSWEKVAQDTEQVYLTLTM</sequence>
<dbReference type="CDD" id="cd03801">
    <property type="entry name" value="GT4_PimA-like"/>
    <property type="match status" value="1"/>
</dbReference>
<gene>
    <name evidence="3" type="ORF">MSSIH_3687</name>
</gene>
<dbReference type="Pfam" id="PF00534">
    <property type="entry name" value="Glycos_transf_1"/>
    <property type="match status" value="1"/>
</dbReference>
<dbReference type="HOGENOM" id="CLU_009583_2_1_2"/>
<dbReference type="PATRIC" id="fig|1434119.4.peg.4791"/>
<protein>
    <submittedName>
        <fullName evidence="3">Glycosyl transferase</fullName>
    </submittedName>
</protein>
<dbReference type="EMBL" id="CP009507">
    <property type="protein sequence ID" value="AKB34377.1"/>
    <property type="molecule type" value="Genomic_DNA"/>
</dbReference>
<evidence type="ECO:0000313" key="4">
    <source>
        <dbReference type="Proteomes" id="UP000033092"/>
    </source>
</evidence>
<dbReference type="KEGG" id="msz:MSSIH_3687"/>
<feature type="domain" description="Glycosyltransferase subfamily 4-like N-terminal" evidence="2">
    <location>
        <begin position="63"/>
        <end position="230"/>
    </location>
</feature>
<evidence type="ECO:0000259" key="2">
    <source>
        <dbReference type="Pfam" id="PF13439"/>
    </source>
</evidence>
<dbReference type="InterPro" id="IPR028098">
    <property type="entry name" value="Glyco_trans_4-like_N"/>
</dbReference>
<dbReference type="InterPro" id="IPR050194">
    <property type="entry name" value="Glycosyltransferase_grp1"/>
</dbReference>
<dbReference type="InterPro" id="IPR001296">
    <property type="entry name" value="Glyco_trans_1"/>
</dbReference>
<accession>A0A0E3PHU7</accession>
<dbReference type="Pfam" id="PF13439">
    <property type="entry name" value="Glyco_transf_4"/>
    <property type="match status" value="1"/>
</dbReference>
<dbReference type="Gene3D" id="3.40.50.2000">
    <property type="entry name" value="Glycogen Phosphorylase B"/>
    <property type="match status" value="2"/>
</dbReference>
<reference evidence="3 4" key="1">
    <citation type="submission" date="2014-07" db="EMBL/GenBank/DDBJ databases">
        <title>Methanogenic archaea and the global carbon cycle.</title>
        <authorList>
            <person name="Henriksen J.R."/>
            <person name="Luke J."/>
            <person name="Reinhart S."/>
            <person name="Benedict M.N."/>
            <person name="Youngblut N.D."/>
            <person name="Metcalf M.E."/>
            <person name="Whitaker R.J."/>
            <person name="Metcalf W.W."/>
        </authorList>
    </citation>
    <scope>NUCLEOTIDE SEQUENCE [LARGE SCALE GENOMIC DNA]</scope>
    <source>
        <strain evidence="3 4">HI350</strain>
    </source>
</reference>
<dbReference type="PANTHER" id="PTHR45947">
    <property type="entry name" value="SULFOQUINOVOSYL TRANSFERASE SQD2"/>
    <property type="match status" value="1"/>
</dbReference>
<organism evidence="3 4">
    <name type="scientific">Methanosarcina siciliae HI350</name>
    <dbReference type="NCBI Taxonomy" id="1434119"/>
    <lineage>
        <taxon>Archaea</taxon>
        <taxon>Methanobacteriati</taxon>
        <taxon>Methanobacteriota</taxon>
        <taxon>Stenosarchaea group</taxon>
        <taxon>Methanomicrobia</taxon>
        <taxon>Methanosarcinales</taxon>
        <taxon>Methanosarcinaceae</taxon>
        <taxon>Methanosarcina</taxon>
    </lineage>
</organism>
<dbReference type="AlphaFoldDB" id="A0A0E3PHU7"/>
<name>A0A0E3PHU7_9EURY</name>
<feature type="domain" description="Glycosyl transferase family 1" evidence="1">
    <location>
        <begin position="238"/>
        <end position="404"/>
    </location>
</feature>
<dbReference type="PANTHER" id="PTHR45947:SF3">
    <property type="entry name" value="SULFOQUINOVOSYL TRANSFERASE SQD2"/>
    <property type="match status" value="1"/>
</dbReference>
<evidence type="ECO:0000313" key="3">
    <source>
        <dbReference type="EMBL" id="AKB34377.1"/>
    </source>
</evidence>
<evidence type="ECO:0000259" key="1">
    <source>
        <dbReference type="Pfam" id="PF00534"/>
    </source>
</evidence>